<dbReference type="Proteomes" id="UP001497535">
    <property type="component" value="Unassembled WGS sequence"/>
</dbReference>
<sequence length="50" mass="6007">MWKFCPYKHKTEKNKKNNKKVLRYLQSTTKNTISVKLLKIILKIILIKSC</sequence>
<organism evidence="1 2">
    <name type="scientific">Meloidogyne enterolobii</name>
    <name type="common">Root-knot nematode worm</name>
    <name type="synonym">Meloidogyne mayaguensis</name>
    <dbReference type="NCBI Taxonomy" id="390850"/>
    <lineage>
        <taxon>Eukaryota</taxon>
        <taxon>Metazoa</taxon>
        <taxon>Ecdysozoa</taxon>
        <taxon>Nematoda</taxon>
        <taxon>Chromadorea</taxon>
        <taxon>Rhabditida</taxon>
        <taxon>Tylenchina</taxon>
        <taxon>Tylenchomorpha</taxon>
        <taxon>Tylenchoidea</taxon>
        <taxon>Meloidogynidae</taxon>
        <taxon>Meloidogyninae</taxon>
        <taxon>Meloidogyne</taxon>
    </lineage>
</organism>
<protein>
    <submittedName>
        <fullName evidence="1">Uncharacterized protein</fullName>
    </submittedName>
</protein>
<proteinExistence type="predicted"/>
<dbReference type="EMBL" id="CAVMJV010000014">
    <property type="protein sequence ID" value="CAK5052362.1"/>
    <property type="molecule type" value="Genomic_DNA"/>
</dbReference>
<keyword evidence="2" id="KW-1185">Reference proteome</keyword>
<comment type="caution">
    <text evidence="1">The sequence shown here is derived from an EMBL/GenBank/DDBJ whole genome shotgun (WGS) entry which is preliminary data.</text>
</comment>
<name>A0ACB0YLF4_MELEN</name>
<evidence type="ECO:0000313" key="1">
    <source>
        <dbReference type="EMBL" id="CAK5052362.1"/>
    </source>
</evidence>
<accession>A0ACB0YLF4</accession>
<gene>
    <name evidence="1" type="ORF">MENTE1834_LOCUS13861</name>
</gene>
<evidence type="ECO:0000313" key="2">
    <source>
        <dbReference type="Proteomes" id="UP001497535"/>
    </source>
</evidence>
<reference evidence="1" key="1">
    <citation type="submission" date="2023-11" db="EMBL/GenBank/DDBJ databases">
        <authorList>
            <person name="Poullet M."/>
        </authorList>
    </citation>
    <scope>NUCLEOTIDE SEQUENCE</scope>
    <source>
        <strain evidence="1">E1834</strain>
    </source>
</reference>